<dbReference type="PANTHER" id="PTHR10938:SF0">
    <property type="entry name" value="TRANSLATION INITIATION FACTOR IF-3, MITOCHONDRIAL"/>
    <property type="match status" value="1"/>
</dbReference>
<dbReference type="GO" id="GO:0070124">
    <property type="term" value="P:mitochondrial translational initiation"/>
    <property type="evidence" value="ECO:0007669"/>
    <property type="project" value="TreeGrafter"/>
</dbReference>
<comment type="similarity">
    <text evidence="1">Belongs to the IF-3 family.</text>
</comment>
<evidence type="ECO:0000256" key="4">
    <source>
        <dbReference type="SAM" id="MobiDB-lite"/>
    </source>
</evidence>
<name>A0A0F7ZG45_9HYPO</name>
<dbReference type="AlphaFoldDB" id="A0A0F7ZG45"/>
<sequence length="311" mass="34921">MKGPPACLYSATRRALYHVFVSPLATVPNGLARDMNRRVVVSQHTQQRHIQRSARRPPFSPSRGFGPRGPSRGRDNEAEEQDEDEDDGRGGVDRRYTLKQDIDRLRRDRMPQDEEITDPFIMVIDKGAPEGPLRTQFVLSKLTADETLRMLQPYVPAKYGPDPDAYALCKIYNRREEYQRQQEVKAARRKLAARPAWISNEGGTSEGVVASAVVAGVRGKGKTKELDVSWAIGPHDLAIKMRQMGRFVQRGMRVELTVERKRGGRPTTEEEAAALLRSIREHVEANGGKLKGEPSGEPLRTVKMIIESKTA</sequence>
<dbReference type="InterPro" id="IPR036788">
    <property type="entry name" value="T_IF-3_C_sf"/>
</dbReference>
<organism evidence="5 6">
    <name type="scientific">Hirsutella minnesotensis 3608</name>
    <dbReference type="NCBI Taxonomy" id="1043627"/>
    <lineage>
        <taxon>Eukaryota</taxon>
        <taxon>Fungi</taxon>
        <taxon>Dikarya</taxon>
        <taxon>Ascomycota</taxon>
        <taxon>Pezizomycotina</taxon>
        <taxon>Sordariomycetes</taxon>
        <taxon>Hypocreomycetidae</taxon>
        <taxon>Hypocreales</taxon>
        <taxon>Ophiocordycipitaceae</taxon>
        <taxon>Hirsutella</taxon>
    </lineage>
</organism>
<evidence type="ECO:0000256" key="3">
    <source>
        <dbReference type="ARBA" id="ARBA00022917"/>
    </source>
</evidence>
<dbReference type="Gene3D" id="3.30.110.10">
    <property type="entry name" value="Translation initiation factor 3 (IF-3), C-terminal domain"/>
    <property type="match status" value="1"/>
</dbReference>
<dbReference type="EMBL" id="KQ030637">
    <property type="protein sequence ID" value="KJZ70251.1"/>
    <property type="molecule type" value="Genomic_DNA"/>
</dbReference>
<evidence type="ECO:0000313" key="5">
    <source>
        <dbReference type="EMBL" id="KJZ70251.1"/>
    </source>
</evidence>
<feature type="region of interest" description="Disordered" evidence="4">
    <location>
        <begin position="40"/>
        <end position="96"/>
    </location>
</feature>
<gene>
    <name evidence="5" type="ORF">HIM_10365</name>
</gene>
<dbReference type="GO" id="GO:0005739">
    <property type="term" value="C:mitochondrion"/>
    <property type="evidence" value="ECO:0007669"/>
    <property type="project" value="TreeGrafter"/>
</dbReference>
<evidence type="ECO:0000256" key="1">
    <source>
        <dbReference type="ARBA" id="ARBA00005439"/>
    </source>
</evidence>
<accession>A0A0F7ZG45</accession>
<evidence type="ECO:0008006" key="7">
    <source>
        <dbReference type="Google" id="ProtNLM"/>
    </source>
</evidence>
<feature type="compositionally biased region" description="Low complexity" evidence="4">
    <location>
        <begin position="61"/>
        <end position="70"/>
    </location>
</feature>
<evidence type="ECO:0000313" key="6">
    <source>
        <dbReference type="Proteomes" id="UP000054481"/>
    </source>
</evidence>
<proteinExistence type="inferred from homology"/>
<dbReference type="Proteomes" id="UP000054481">
    <property type="component" value="Unassembled WGS sequence"/>
</dbReference>
<dbReference type="GO" id="GO:0043022">
    <property type="term" value="F:ribosome binding"/>
    <property type="evidence" value="ECO:0007669"/>
    <property type="project" value="TreeGrafter"/>
</dbReference>
<dbReference type="SUPFAM" id="SSF55200">
    <property type="entry name" value="Translation initiation factor IF3, C-terminal domain"/>
    <property type="match status" value="1"/>
</dbReference>
<dbReference type="GO" id="GO:0032790">
    <property type="term" value="P:ribosome disassembly"/>
    <property type="evidence" value="ECO:0007669"/>
    <property type="project" value="TreeGrafter"/>
</dbReference>
<protein>
    <recommendedName>
        <fullName evidence="7">Translation initiation factor 3 C-terminal domain-containing protein</fullName>
    </recommendedName>
</protein>
<keyword evidence="3" id="KW-0648">Protein biosynthesis</keyword>
<feature type="compositionally biased region" description="Basic residues" evidence="4">
    <location>
        <begin position="46"/>
        <end position="55"/>
    </location>
</feature>
<dbReference type="GO" id="GO:0003743">
    <property type="term" value="F:translation initiation factor activity"/>
    <property type="evidence" value="ECO:0007669"/>
    <property type="project" value="UniProtKB-KW"/>
</dbReference>
<keyword evidence="6" id="KW-1185">Reference proteome</keyword>
<keyword evidence="2" id="KW-0396">Initiation factor</keyword>
<evidence type="ECO:0000256" key="2">
    <source>
        <dbReference type="ARBA" id="ARBA00022540"/>
    </source>
</evidence>
<dbReference type="PANTHER" id="PTHR10938">
    <property type="entry name" value="TRANSLATION INITIATION FACTOR IF-3"/>
    <property type="match status" value="1"/>
</dbReference>
<reference evidence="5 6" key="1">
    <citation type="journal article" date="2014" name="Genome Biol. Evol.">
        <title>Comparative genomics and transcriptomics analyses reveal divergent lifestyle features of nematode endoparasitic fungus Hirsutella minnesotensis.</title>
        <authorList>
            <person name="Lai Y."/>
            <person name="Liu K."/>
            <person name="Zhang X."/>
            <person name="Zhang X."/>
            <person name="Li K."/>
            <person name="Wang N."/>
            <person name="Shu C."/>
            <person name="Wu Y."/>
            <person name="Wang C."/>
            <person name="Bushley K.E."/>
            <person name="Xiang M."/>
            <person name="Liu X."/>
        </authorList>
    </citation>
    <scope>NUCLEOTIDE SEQUENCE [LARGE SCALE GENOMIC DNA]</scope>
    <source>
        <strain evidence="5 6">3608</strain>
    </source>
</reference>
<dbReference type="OrthoDB" id="21573at2759"/>
<feature type="compositionally biased region" description="Acidic residues" evidence="4">
    <location>
        <begin position="77"/>
        <end position="87"/>
    </location>
</feature>
<dbReference type="InterPro" id="IPR001288">
    <property type="entry name" value="Translation_initiation_fac_3"/>
</dbReference>